<evidence type="ECO:0000313" key="3">
    <source>
        <dbReference type="Proteomes" id="UP000241462"/>
    </source>
</evidence>
<dbReference type="AlphaFoldDB" id="A0A2T3AFZ7"/>
<sequence length="150" mass="16631">MVNPTTVKHAYRGPVPSKGEIAVFGARGVPAHTHTSFKWLPNKISISSKRNCPVPICILLETGQGGLLHVRPTRAPDETVPKAAETKDGRKCRKAMAIFYAVAITVVELTIHALLLFFPAPFFFARVLFTRLQHLQEGEQKTPHQHCCSH</sequence>
<evidence type="ECO:0000256" key="1">
    <source>
        <dbReference type="SAM" id="Phobius"/>
    </source>
</evidence>
<reference evidence="2 3" key="1">
    <citation type="journal article" date="2018" name="Mycol. Prog.">
        <title>Coniella lustricola, a new species from submerged detritus.</title>
        <authorList>
            <person name="Raudabaugh D.B."/>
            <person name="Iturriaga T."/>
            <person name="Carver A."/>
            <person name="Mondo S."/>
            <person name="Pangilinan J."/>
            <person name="Lipzen A."/>
            <person name="He G."/>
            <person name="Amirebrahimi M."/>
            <person name="Grigoriev I.V."/>
            <person name="Miller A.N."/>
        </authorList>
    </citation>
    <scope>NUCLEOTIDE SEQUENCE [LARGE SCALE GENOMIC DNA]</scope>
    <source>
        <strain evidence="2 3">B22-T-1</strain>
    </source>
</reference>
<evidence type="ECO:0000313" key="2">
    <source>
        <dbReference type="EMBL" id="PSR97111.1"/>
    </source>
</evidence>
<protein>
    <submittedName>
        <fullName evidence="2">Uncharacterized protein</fullName>
    </submittedName>
</protein>
<keyword evidence="1" id="KW-0472">Membrane</keyword>
<keyword evidence="3" id="KW-1185">Reference proteome</keyword>
<accession>A0A2T3AFZ7</accession>
<dbReference type="InParanoid" id="A0A2T3AFZ7"/>
<organism evidence="2 3">
    <name type="scientific">Coniella lustricola</name>
    <dbReference type="NCBI Taxonomy" id="2025994"/>
    <lineage>
        <taxon>Eukaryota</taxon>
        <taxon>Fungi</taxon>
        <taxon>Dikarya</taxon>
        <taxon>Ascomycota</taxon>
        <taxon>Pezizomycotina</taxon>
        <taxon>Sordariomycetes</taxon>
        <taxon>Sordariomycetidae</taxon>
        <taxon>Diaporthales</taxon>
        <taxon>Schizoparmaceae</taxon>
        <taxon>Coniella</taxon>
    </lineage>
</organism>
<name>A0A2T3AFZ7_9PEZI</name>
<keyword evidence="1" id="KW-1133">Transmembrane helix</keyword>
<dbReference type="EMBL" id="KZ678394">
    <property type="protein sequence ID" value="PSR97111.1"/>
    <property type="molecule type" value="Genomic_DNA"/>
</dbReference>
<proteinExistence type="predicted"/>
<dbReference type="Proteomes" id="UP000241462">
    <property type="component" value="Unassembled WGS sequence"/>
</dbReference>
<feature type="transmembrane region" description="Helical" evidence="1">
    <location>
        <begin position="97"/>
        <end position="118"/>
    </location>
</feature>
<gene>
    <name evidence="2" type="ORF">BD289DRAFT_118262</name>
</gene>
<keyword evidence="1" id="KW-0812">Transmembrane</keyword>